<feature type="region of interest" description="Disordered" evidence="1">
    <location>
        <begin position="1"/>
        <end position="27"/>
    </location>
</feature>
<feature type="compositionally biased region" description="Basic and acidic residues" evidence="1">
    <location>
        <begin position="7"/>
        <end position="16"/>
    </location>
</feature>
<feature type="region of interest" description="Disordered" evidence="1">
    <location>
        <begin position="188"/>
        <end position="218"/>
    </location>
</feature>
<dbReference type="EMBL" id="JAIVGD010000003">
    <property type="protein sequence ID" value="KAH0776318.1"/>
    <property type="molecule type" value="Genomic_DNA"/>
</dbReference>
<gene>
    <name evidence="2" type="ORF">KY290_007729</name>
</gene>
<protein>
    <recommendedName>
        <fullName evidence="4">Gag-pol polyprotein</fullName>
    </recommendedName>
</protein>
<feature type="compositionally biased region" description="Polar residues" evidence="1">
    <location>
        <begin position="17"/>
        <end position="27"/>
    </location>
</feature>
<evidence type="ECO:0000313" key="3">
    <source>
        <dbReference type="Proteomes" id="UP000826656"/>
    </source>
</evidence>
<evidence type="ECO:0008006" key="4">
    <source>
        <dbReference type="Google" id="ProtNLM"/>
    </source>
</evidence>
<accession>A0ABQ7W6D9</accession>
<name>A0ABQ7W6D9_SOLTU</name>
<dbReference type="Proteomes" id="UP000826656">
    <property type="component" value="Unassembled WGS sequence"/>
</dbReference>
<proteinExistence type="predicted"/>
<evidence type="ECO:0000256" key="1">
    <source>
        <dbReference type="SAM" id="MobiDB-lite"/>
    </source>
</evidence>
<sequence length="254" mass="28159">MKSLVNRMDRPERNDQHNIAPTQTHAPLQAPAQTYTFGNKEALRVLGCSSERSVELATYKLKDMANTCYEIVLLGRPTGAAPLKWDEFTKLFMDNFLPNSQRQKYATQFERSLEAVDLARKIEDKGREERAAYDVRKKAKIGGSYSASTYKPHHINGIQGQSPSQGHRNSGRMYYTALSYQTCVAPTQTTPIGRGNRGRGAGDSFTRNQGKGNAGRGQSRVFALTRQDLQASNMVVTGGQVPEIGKIISLMKAQ</sequence>
<keyword evidence="3" id="KW-1185">Reference proteome</keyword>
<comment type="caution">
    <text evidence="2">The sequence shown here is derived from an EMBL/GenBank/DDBJ whole genome shotgun (WGS) entry which is preliminary data.</text>
</comment>
<organism evidence="2 3">
    <name type="scientific">Solanum tuberosum</name>
    <name type="common">Potato</name>
    <dbReference type="NCBI Taxonomy" id="4113"/>
    <lineage>
        <taxon>Eukaryota</taxon>
        <taxon>Viridiplantae</taxon>
        <taxon>Streptophyta</taxon>
        <taxon>Embryophyta</taxon>
        <taxon>Tracheophyta</taxon>
        <taxon>Spermatophyta</taxon>
        <taxon>Magnoliopsida</taxon>
        <taxon>eudicotyledons</taxon>
        <taxon>Gunneridae</taxon>
        <taxon>Pentapetalae</taxon>
        <taxon>asterids</taxon>
        <taxon>lamiids</taxon>
        <taxon>Solanales</taxon>
        <taxon>Solanaceae</taxon>
        <taxon>Solanoideae</taxon>
        <taxon>Solaneae</taxon>
        <taxon>Solanum</taxon>
    </lineage>
</organism>
<reference evidence="2 3" key="1">
    <citation type="journal article" date="2021" name="bioRxiv">
        <title>Chromosome-scale and haplotype-resolved genome assembly of a tetraploid potato cultivar.</title>
        <authorList>
            <person name="Sun H."/>
            <person name="Jiao W.-B."/>
            <person name="Krause K."/>
            <person name="Campoy J.A."/>
            <person name="Goel M."/>
            <person name="Folz-Donahue K."/>
            <person name="Kukat C."/>
            <person name="Huettel B."/>
            <person name="Schneeberger K."/>
        </authorList>
    </citation>
    <scope>NUCLEOTIDE SEQUENCE [LARGE SCALE GENOMIC DNA]</scope>
    <source>
        <strain evidence="2">SolTubOtavaFocal</strain>
        <tissue evidence="2">Leaves</tissue>
    </source>
</reference>
<evidence type="ECO:0000313" key="2">
    <source>
        <dbReference type="EMBL" id="KAH0776318.1"/>
    </source>
</evidence>